<organism evidence="2 3">
    <name type="scientific">Moniliophthora roreri</name>
    <name type="common">Frosty pod rot fungus</name>
    <name type="synonym">Monilia roreri</name>
    <dbReference type="NCBI Taxonomy" id="221103"/>
    <lineage>
        <taxon>Eukaryota</taxon>
        <taxon>Fungi</taxon>
        <taxon>Dikarya</taxon>
        <taxon>Basidiomycota</taxon>
        <taxon>Agaricomycotina</taxon>
        <taxon>Agaricomycetes</taxon>
        <taxon>Agaricomycetidae</taxon>
        <taxon>Agaricales</taxon>
        <taxon>Marasmiineae</taxon>
        <taxon>Marasmiaceae</taxon>
        <taxon>Moniliophthora</taxon>
    </lineage>
</organism>
<proteinExistence type="predicted"/>
<evidence type="ECO:0000313" key="3">
    <source>
        <dbReference type="Proteomes" id="UP000054988"/>
    </source>
</evidence>
<dbReference type="Proteomes" id="UP000054988">
    <property type="component" value="Unassembled WGS sequence"/>
</dbReference>
<evidence type="ECO:0000256" key="1">
    <source>
        <dbReference type="SAM" id="MobiDB-lite"/>
    </source>
</evidence>
<dbReference type="EMBL" id="LATX01001729">
    <property type="protein sequence ID" value="KTB38778.1"/>
    <property type="molecule type" value="Genomic_DNA"/>
</dbReference>
<sequence>MPPPTDPRVMSEYSDPLSFSLLDHLGRQTDGNGYPCPDINDTRSLISHLTSKPQTLEGQLATIPHEAAEPPTNDALVYPDPTPDPNIKPKIEPTDNTPSRGPTPLSAANPRSLQTPKASVPP</sequence>
<evidence type="ECO:0000313" key="2">
    <source>
        <dbReference type="EMBL" id="KTB38778.1"/>
    </source>
</evidence>
<feature type="compositionally biased region" description="Polar residues" evidence="1">
    <location>
        <begin position="109"/>
        <end position="122"/>
    </location>
</feature>
<name>A0A0W0FRM8_MONRR</name>
<reference evidence="2 3" key="1">
    <citation type="submission" date="2015-12" db="EMBL/GenBank/DDBJ databases">
        <title>Draft genome sequence of Moniliophthora roreri, the causal agent of frosty pod rot of cacao.</title>
        <authorList>
            <person name="Aime M.C."/>
            <person name="Diaz-Valderrama J.R."/>
            <person name="Kijpornyongpan T."/>
            <person name="Phillips-Mora W."/>
        </authorList>
    </citation>
    <scope>NUCLEOTIDE SEQUENCE [LARGE SCALE GENOMIC DNA]</scope>
    <source>
        <strain evidence="2 3">MCA 2952</strain>
    </source>
</reference>
<accession>A0A0W0FRM8</accession>
<comment type="caution">
    <text evidence="2">The sequence shown here is derived from an EMBL/GenBank/DDBJ whole genome shotgun (WGS) entry which is preliminary data.</text>
</comment>
<gene>
    <name evidence="2" type="ORF">WG66_8632</name>
</gene>
<protein>
    <submittedName>
        <fullName evidence="2">Uncharacterized protein</fullName>
    </submittedName>
</protein>
<dbReference type="AlphaFoldDB" id="A0A0W0FRM8"/>
<feature type="region of interest" description="Disordered" evidence="1">
    <location>
        <begin position="63"/>
        <end position="122"/>
    </location>
</feature>